<evidence type="ECO:0000259" key="7">
    <source>
        <dbReference type="PROSITE" id="PS50850"/>
    </source>
</evidence>
<comment type="caution">
    <text evidence="8">The sequence shown here is derived from an EMBL/GenBank/DDBJ whole genome shotgun (WGS) entry which is preliminary data.</text>
</comment>
<dbReference type="InterPro" id="IPR036259">
    <property type="entry name" value="MFS_trans_sf"/>
</dbReference>
<dbReference type="SUPFAM" id="SSF103473">
    <property type="entry name" value="MFS general substrate transporter"/>
    <property type="match status" value="1"/>
</dbReference>
<evidence type="ECO:0000256" key="1">
    <source>
        <dbReference type="ARBA" id="ARBA00004141"/>
    </source>
</evidence>
<evidence type="ECO:0000256" key="3">
    <source>
        <dbReference type="ARBA" id="ARBA00022692"/>
    </source>
</evidence>
<organism evidence="8 9">
    <name type="scientific">Prymnesium parvum</name>
    <name type="common">Toxic golden alga</name>
    <dbReference type="NCBI Taxonomy" id="97485"/>
    <lineage>
        <taxon>Eukaryota</taxon>
        <taxon>Haptista</taxon>
        <taxon>Haptophyta</taxon>
        <taxon>Prymnesiophyceae</taxon>
        <taxon>Prymnesiales</taxon>
        <taxon>Prymnesiaceae</taxon>
        <taxon>Prymnesium</taxon>
    </lineage>
</organism>
<protein>
    <recommendedName>
        <fullName evidence="7">Major facilitator superfamily (MFS) profile domain-containing protein</fullName>
    </recommendedName>
</protein>
<feature type="transmembrane region" description="Helical" evidence="6">
    <location>
        <begin position="303"/>
        <end position="324"/>
    </location>
</feature>
<dbReference type="EMBL" id="JBGBPQ010000001">
    <property type="protein sequence ID" value="KAL1530116.1"/>
    <property type="molecule type" value="Genomic_DNA"/>
</dbReference>
<sequence>MAPPRDATASSFLAARVASLQARILTIRRNVSLLLIYLTVFLDFIGITLLSPGMRFMVDPTHPDAFDDVRRVPACDGPNQTLAAPCGDFALQPGAAISIMLFSFGVGQLLAMPLMGAASDRLGARRILMISTAGTAATFVLQGLAWSFWWHAGARFLSGLFAGSRPVCQAYIAASVPRHRRAEMMGYMALSVMGAMQFGPVLGGSLALVNLRLPLFTAAGIAAVALVMQMKYLEEASELHPSQPPPTPKHETAAREATARHRGTRRLLIVFAGSTMFQMMSHPVCLPILLADKFGLDANQIGLLQWGDGIVLMVGNQIFTRLAARRGVCVVACTGALLSIFQSGIGFSASLPVLTVFRSLSMLGPPMCQPVAPAIVSLVAPPKRMGAWMAAVSASSTLIRAIAPPLLGPLYDVNPAIPFLVTASAASLTILCASLLNSRVPTANETSTLSEIPSASMGLASIDEPAAATADVLANDSADSRHAEHGVEPSELDDSTTLRTLELEYERLLLVQKKLLDGEEVEDVDLTAEVTEADVEELGRWMGQMLERQGYRHWFQHKDAIRAIAQHSFPRIRETPRVSRVTDILGVLGAHFEFERTWASHRWAQQEHCAEVGSQYM</sequence>
<dbReference type="AlphaFoldDB" id="A0AB34KBG4"/>
<dbReference type="PROSITE" id="PS50850">
    <property type="entry name" value="MFS"/>
    <property type="match status" value="1"/>
</dbReference>
<dbReference type="PANTHER" id="PTHR23504">
    <property type="entry name" value="MAJOR FACILITATOR SUPERFAMILY DOMAIN-CONTAINING PROTEIN 10"/>
    <property type="match status" value="1"/>
</dbReference>
<feature type="transmembrane region" description="Helical" evidence="6">
    <location>
        <begin position="127"/>
        <end position="150"/>
    </location>
</feature>
<feature type="transmembrane region" description="Helical" evidence="6">
    <location>
        <begin position="336"/>
        <end position="357"/>
    </location>
</feature>
<dbReference type="GO" id="GO:0016020">
    <property type="term" value="C:membrane"/>
    <property type="evidence" value="ECO:0007669"/>
    <property type="project" value="UniProtKB-SubCell"/>
</dbReference>
<feature type="transmembrane region" description="Helical" evidence="6">
    <location>
        <begin position="186"/>
        <end position="209"/>
    </location>
</feature>
<evidence type="ECO:0000313" key="9">
    <source>
        <dbReference type="Proteomes" id="UP001515480"/>
    </source>
</evidence>
<dbReference type="InterPro" id="IPR020846">
    <property type="entry name" value="MFS_dom"/>
</dbReference>
<evidence type="ECO:0000256" key="6">
    <source>
        <dbReference type="SAM" id="Phobius"/>
    </source>
</evidence>
<keyword evidence="5 6" id="KW-0472">Membrane</keyword>
<evidence type="ECO:0000256" key="2">
    <source>
        <dbReference type="ARBA" id="ARBA00022448"/>
    </source>
</evidence>
<dbReference type="Gene3D" id="1.20.1250.20">
    <property type="entry name" value="MFS general substrate transporter like domains"/>
    <property type="match status" value="1"/>
</dbReference>
<evidence type="ECO:0000256" key="4">
    <source>
        <dbReference type="ARBA" id="ARBA00022989"/>
    </source>
</evidence>
<name>A0AB34KBG4_PRYPA</name>
<keyword evidence="2" id="KW-0813">Transport</keyword>
<feature type="transmembrane region" description="Helical" evidence="6">
    <location>
        <begin position="31"/>
        <end position="50"/>
    </location>
</feature>
<evidence type="ECO:0000313" key="8">
    <source>
        <dbReference type="EMBL" id="KAL1530116.1"/>
    </source>
</evidence>
<feature type="transmembrane region" description="Helical" evidence="6">
    <location>
        <begin position="416"/>
        <end position="436"/>
    </location>
</feature>
<feature type="transmembrane region" description="Helical" evidence="6">
    <location>
        <begin position="95"/>
        <end position="115"/>
    </location>
</feature>
<reference evidence="8 9" key="1">
    <citation type="journal article" date="2024" name="Science">
        <title>Giant polyketide synthase enzymes in the biosynthesis of giant marine polyether toxins.</title>
        <authorList>
            <person name="Fallon T.R."/>
            <person name="Shende V.V."/>
            <person name="Wierzbicki I.H."/>
            <person name="Pendleton A.L."/>
            <person name="Watervoot N.F."/>
            <person name="Auber R.P."/>
            <person name="Gonzalez D.J."/>
            <person name="Wisecaver J.H."/>
            <person name="Moore B.S."/>
        </authorList>
    </citation>
    <scope>NUCLEOTIDE SEQUENCE [LARGE SCALE GENOMIC DNA]</scope>
    <source>
        <strain evidence="8 9">12B1</strain>
    </source>
</reference>
<dbReference type="Pfam" id="PF07690">
    <property type="entry name" value="MFS_1"/>
    <property type="match status" value="1"/>
</dbReference>
<comment type="subcellular location">
    <subcellularLocation>
        <location evidence="1">Membrane</location>
        <topology evidence="1">Multi-pass membrane protein</topology>
    </subcellularLocation>
</comment>
<feature type="transmembrane region" description="Helical" evidence="6">
    <location>
        <begin position="267"/>
        <end position="291"/>
    </location>
</feature>
<dbReference type="CDD" id="cd17330">
    <property type="entry name" value="MFS_SLC46_TetA_like"/>
    <property type="match status" value="1"/>
</dbReference>
<feature type="domain" description="Major facilitator superfamily (MFS) profile" evidence="7">
    <location>
        <begin position="32"/>
        <end position="441"/>
    </location>
</feature>
<evidence type="ECO:0000256" key="5">
    <source>
        <dbReference type="ARBA" id="ARBA00023136"/>
    </source>
</evidence>
<dbReference type="InterPro" id="IPR011701">
    <property type="entry name" value="MFS"/>
</dbReference>
<keyword evidence="9" id="KW-1185">Reference proteome</keyword>
<proteinExistence type="predicted"/>
<dbReference type="PANTHER" id="PTHR23504:SF15">
    <property type="entry name" value="MAJOR FACILITATOR SUPERFAMILY (MFS) PROFILE DOMAIN-CONTAINING PROTEIN"/>
    <property type="match status" value="1"/>
</dbReference>
<gene>
    <name evidence="8" type="ORF">AB1Y20_001036</name>
</gene>
<dbReference type="GO" id="GO:0022857">
    <property type="term" value="F:transmembrane transporter activity"/>
    <property type="evidence" value="ECO:0007669"/>
    <property type="project" value="InterPro"/>
</dbReference>
<keyword evidence="3 6" id="KW-0812">Transmembrane</keyword>
<keyword evidence="4 6" id="KW-1133">Transmembrane helix</keyword>
<accession>A0AB34KBG4</accession>
<dbReference type="Proteomes" id="UP001515480">
    <property type="component" value="Unassembled WGS sequence"/>
</dbReference>